<evidence type="ECO:0000256" key="4">
    <source>
        <dbReference type="ARBA" id="ARBA00022989"/>
    </source>
</evidence>
<accession>A0A518BIU5</accession>
<dbReference type="GO" id="GO:0043190">
    <property type="term" value="C:ATP-binding cassette (ABC) transporter complex"/>
    <property type="evidence" value="ECO:0007669"/>
    <property type="project" value="TreeGrafter"/>
</dbReference>
<dbReference type="AlphaFoldDB" id="A0A518BIU5"/>
<name>A0A518BIU5_9BACT</name>
<feature type="transmembrane region" description="Helical" evidence="6">
    <location>
        <begin position="271"/>
        <end position="291"/>
    </location>
</feature>
<reference evidence="7 8" key="1">
    <citation type="submission" date="2019-02" db="EMBL/GenBank/DDBJ databases">
        <title>Deep-cultivation of Planctomycetes and their phenomic and genomic characterization uncovers novel biology.</title>
        <authorList>
            <person name="Wiegand S."/>
            <person name="Jogler M."/>
            <person name="Boedeker C."/>
            <person name="Pinto D."/>
            <person name="Vollmers J."/>
            <person name="Rivas-Marin E."/>
            <person name="Kohn T."/>
            <person name="Peeters S.H."/>
            <person name="Heuer A."/>
            <person name="Rast P."/>
            <person name="Oberbeckmann S."/>
            <person name="Bunk B."/>
            <person name="Jeske O."/>
            <person name="Meyerdierks A."/>
            <person name="Storesund J.E."/>
            <person name="Kallscheuer N."/>
            <person name="Luecker S."/>
            <person name="Lage O.M."/>
            <person name="Pohl T."/>
            <person name="Merkel B.J."/>
            <person name="Hornburger P."/>
            <person name="Mueller R.-W."/>
            <person name="Bruemmer F."/>
            <person name="Labrenz M."/>
            <person name="Spormann A.M."/>
            <person name="Op den Camp H."/>
            <person name="Overmann J."/>
            <person name="Amann R."/>
            <person name="Jetten M.S.M."/>
            <person name="Mascher T."/>
            <person name="Medema M.H."/>
            <person name="Devos D.P."/>
            <person name="Kaster A.-K."/>
            <person name="Ovreas L."/>
            <person name="Rohde M."/>
            <person name="Galperin M.Y."/>
            <person name="Jogler C."/>
        </authorList>
    </citation>
    <scope>NUCLEOTIDE SEQUENCE [LARGE SCALE GENOMIC DNA]</scope>
    <source>
        <strain evidence="7 8">Pla133</strain>
    </source>
</reference>
<evidence type="ECO:0000313" key="7">
    <source>
        <dbReference type="EMBL" id="QDU66899.1"/>
    </source>
</evidence>
<dbReference type="RefSeq" id="WP_419192301.1">
    <property type="nucleotide sequence ID" value="NZ_CP036287.1"/>
</dbReference>
<feature type="transmembrane region" description="Helical" evidence="6">
    <location>
        <begin position="57"/>
        <end position="75"/>
    </location>
</feature>
<evidence type="ECO:0000256" key="1">
    <source>
        <dbReference type="ARBA" id="ARBA00004651"/>
    </source>
</evidence>
<keyword evidence="5 6" id="KW-0472">Membrane</keyword>
<sequence length="354" mass="38233">MTLLLYILRQLTVSTAFAVGALAFVVFPGIAVSAVQRLGGVSLQAVLTYIPLVGVELAPYLVSLGFLLGIVSTFGRLAADREWVAISMSGIHPFRTLIPGAILAVILGFGTHALLADVSPVWKLEQGNFRGNALLEAFRNLAPGRSELDLGPFYLGAVSRDGDAFVDVQIHVPRDDGKENLVLVAERAELSISEDELFVQLIQARTVKRDEMLSNAAPAVQIKLSDLITPRLKDPTRAKHQTSSAMRAALAEGELDPERELEYRFEIQRRMAVGATYLVFLLVGIPTGLWLRSGNQLVGMGAAAIYAFTYYILSLRLGSSLALAGTVPPALAAWTTNILGAAIGLVLTWKLVRR</sequence>
<dbReference type="GO" id="GO:0015920">
    <property type="term" value="P:lipopolysaccharide transport"/>
    <property type="evidence" value="ECO:0007669"/>
    <property type="project" value="TreeGrafter"/>
</dbReference>
<keyword evidence="4 6" id="KW-1133">Transmembrane helix</keyword>
<dbReference type="PANTHER" id="PTHR33529:SF6">
    <property type="entry name" value="YJGP_YJGQ FAMILY PERMEASE"/>
    <property type="match status" value="1"/>
</dbReference>
<feature type="transmembrane region" description="Helical" evidence="6">
    <location>
        <begin position="331"/>
        <end position="352"/>
    </location>
</feature>
<evidence type="ECO:0000313" key="8">
    <source>
        <dbReference type="Proteomes" id="UP000316921"/>
    </source>
</evidence>
<evidence type="ECO:0000256" key="5">
    <source>
        <dbReference type="ARBA" id="ARBA00023136"/>
    </source>
</evidence>
<feature type="transmembrane region" description="Helical" evidence="6">
    <location>
        <begin position="303"/>
        <end position="325"/>
    </location>
</feature>
<protein>
    <submittedName>
        <fullName evidence="7">Putative permease YjgP/YjgQ family protein</fullName>
    </submittedName>
</protein>
<gene>
    <name evidence="7" type="ORF">Pla133_19750</name>
</gene>
<dbReference type="Pfam" id="PF03739">
    <property type="entry name" value="LptF_LptG"/>
    <property type="match status" value="1"/>
</dbReference>
<evidence type="ECO:0000256" key="3">
    <source>
        <dbReference type="ARBA" id="ARBA00022692"/>
    </source>
</evidence>
<dbReference type="Proteomes" id="UP000316921">
    <property type="component" value="Chromosome"/>
</dbReference>
<evidence type="ECO:0000256" key="2">
    <source>
        <dbReference type="ARBA" id="ARBA00022475"/>
    </source>
</evidence>
<dbReference type="KEGG" id="pbap:Pla133_19750"/>
<keyword evidence="3 6" id="KW-0812">Transmembrane</keyword>
<keyword evidence="8" id="KW-1185">Reference proteome</keyword>
<comment type="subcellular location">
    <subcellularLocation>
        <location evidence="1">Cell membrane</location>
        <topology evidence="1">Multi-pass membrane protein</topology>
    </subcellularLocation>
</comment>
<dbReference type="InterPro" id="IPR005495">
    <property type="entry name" value="LptG/LptF_permease"/>
</dbReference>
<evidence type="ECO:0000256" key="6">
    <source>
        <dbReference type="SAM" id="Phobius"/>
    </source>
</evidence>
<dbReference type="PANTHER" id="PTHR33529">
    <property type="entry name" value="SLR0882 PROTEIN-RELATED"/>
    <property type="match status" value="1"/>
</dbReference>
<feature type="transmembrane region" description="Helical" evidence="6">
    <location>
        <begin position="96"/>
        <end position="115"/>
    </location>
</feature>
<organism evidence="7 8">
    <name type="scientific">Engelhardtia mirabilis</name>
    <dbReference type="NCBI Taxonomy" id="2528011"/>
    <lineage>
        <taxon>Bacteria</taxon>
        <taxon>Pseudomonadati</taxon>
        <taxon>Planctomycetota</taxon>
        <taxon>Planctomycetia</taxon>
        <taxon>Planctomycetia incertae sedis</taxon>
        <taxon>Engelhardtia</taxon>
    </lineage>
</organism>
<keyword evidence="2" id="KW-1003">Cell membrane</keyword>
<proteinExistence type="predicted"/>
<dbReference type="EMBL" id="CP036287">
    <property type="protein sequence ID" value="QDU66899.1"/>
    <property type="molecule type" value="Genomic_DNA"/>
</dbReference>